<protein>
    <submittedName>
        <fullName evidence="1">9861_t:CDS:1</fullName>
    </submittedName>
</protein>
<name>A0ACA9LH25_9GLOM</name>
<comment type="caution">
    <text evidence="1">The sequence shown here is derived from an EMBL/GenBank/DDBJ whole genome shotgun (WGS) entry which is preliminary data.</text>
</comment>
<gene>
    <name evidence="1" type="ORF">SPELUC_LOCUS4265</name>
</gene>
<organism evidence="1 2">
    <name type="scientific">Cetraspora pellucida</name>
    <dbReference type="NCBI Taxonomy" id="1433469"/>
    <lineage>
        <taxon>Eukaryota</taxon>
        <taxon>Fungi</taxon>
        <taxon>Fungi incertae sedis</taxon>
        <taxon>Mucoromycota</taxon>
        <taxon>Glomeromycotina</taxon>
        <taxon>Glomeromycetes</taxon>
        <taxon>Diversisporales</taxon>
        <taxon>Gigasporaceae</taxon>
        <taxon>Cetraspora</taxon>
    </lineage>
</organism>
<reference evidence="1" key="1">
    <citation type="submission" date="2021-06" db="EMBL/GenBank/DDBJ databases">
        <authorList>
            <person name="Kallberg Y."/>
            <person name="Tangrot J."/>
            <person name="Rosling A."/>
        </authorList>
    </citation>
    <scope>NUCLEOTIDE SEQUENCE</scope>
    <source>
        <strain evidence="1">28 12/20/2015</strain>
    </source>
</reference>
<keyword evidence="2" id="KW-1185">Reference proteome</keyword>
<evidence type="ECO:0000313" key="1">
    <source>
        <dbReference type="EMBL" id="CAG8528649.1"/>
    </source>
</evidence>
<proteinExistence type="predicted"/>
<sequence length="203" mass="23048">MKKLLIIGFLVLLQKKFKFKAYMPILLNDPYLSKLLVYSIICVDLYDTFMAFVPKNSGVWSACTTPTITYLDFSLVYSLSGTPTVPSVGHYYYGNISSTADHHGFKYALFPYTLNGTTDYCGSNTTVCRLATFHNYTLPRDYYCVAVVNPNNVDYYLTMVYSFGGTNARRSIILPKKGVYERQSPEFKVASPEILDKFRNLQG</sequence>
<dbReference type="Proteomes" id="UP000789366">
    <property type="component" value="Unassembled WGS sequence"/>
</dbReference>
<dbReference type="EMBL" id="CAJVPW010003728">
    <property type="protein sequence ID" value="CAG8528649.1"/>
    <property type="molecule type" value="Genomic_DNA"/>
</dbReference>
<evidence type="ECO:0000313" key="2">
    <source>
        <dbReference type="Proteomes" id="UP000789366"/>
    </source>
</evidence>
<accession>A0ACA9LH25</accession>